<dbReference type="InterPro" id="IPR050683">
    <property type="entry name" value="Bact_Polysacc_Export_ATP-bd"/>
</dbReference>
<organism evidence="6 7">
    <name type="scientific">Pseudoflavonifractor hominis</name>
    <dbReference type="NCBI Taxonomy" id="2763059"/>
    <lineage>
        <taxon>Bacteria</taxon>
        <taxon>Bacillati</taxon>
        <taxon>Bacillota</taxon>
        <taxon>Clostridia</taxon>
        <taxon>Eubacteriales</taxon>
        <taxon>Oscillospiraceae</taxon>
        <taxon>Pseudoflavonifractor</taxon>
    </lineage>
</organism>
<dbReference type="InterPro" id="IPR029439">
    <property type="entry name" value="Wzt_C"/>
</dbReference>
<dbReference type="InterPro" id="IPR017871">
    <property type="entry name" value="ABC_transporter-like_CS"/>
</dbReference>
<evidence type="ECO:0000313" key="6">
    <source>
        <dbReference type="EMBL" id="MBC5729742.1"/>
    </source>
</evidence>
<name>A0ABR7HQF8_9FIRM</name>
<proteinExistence type="inferred from homology"/>
<reference evidence="6 7" key="1">
    <citation type="submission" date="2020-08" db="EMBL/GenBank/DDBJ databases">
        <title>Genome public.</title>
        <authorList>
            <person name="Liu C."/>
            <person name="Sun Q."/>
        </authorList>
    </citation>
    <scope>NUCLEOTIDE SEQUENCE [LARGE SCALE GENOMIC DNA]</scope>
    <source>
        <strain evidence="6 7">New-38</strain>
    </source>
</reference>
<accession>A0ABR7HQF8</accession>
<comment type="caution">
    <text evidence="6">The sequence shown here is derived from an EMBL/GenBank/DDBJ whole genome shotgun (WGS) entry which is preliminary data.</text>
</comment>
<dbReference type="PROSITE" id="PS00211">
    <property type="entry name" value="ABC_TRANSPORTER_1"/>
    <property type="match status" value="1"/>
</dbReference>
<dbReference type="Gene3D" id="3.40.50.300">
    <property type="entry name" value="P-loop containing nucleotide triphosphate hydrolases"/>
    <property type="match status" value="1"/>
</dbReference>
<dbReference type="RefSeq" id="WP_186962966.1">
    <property type="nucleotide sequence ID" value="NZ_JACOPR010000002.1"/>
</dbReference>
<dbReference type="InterPro" id="IPR003593">
    <property type="entry name" value="AAA+_ATPase"/>
</dbReference>
<evidence type="ECO:0000256" key="4">
    <source>
        <dbReference type="ARBA" id="ARBA00022840"/>
    </source>
</evidence>
<dbReference type="InterPro" id="IPR003439">
    <property type="entry name" value="ABC_transporter-like_ATP-bd"/>
</dbReference>
<dbReference type="InterPro" id="IPR027417">
    <property type="entry name" value="P-loop_NTPase"/>
</dbReference>
<gene>
    <name evidence="6" type="ORF">H8S34_02700</name>
</gene>
<dbReference type="GO" id="GO:0005524">
    <property type="term" value="F:ATP binding"/>
    <property type="evidence" value="ECO:0007669"/>
    <property type="project" value="UniProtKB-KW"/>
</dbReference>
<dbReference type="PANTHER" id="PTHR46743:SF2">
    <property type="entry name" value="TEICHOIC ACIDS EXPORT ATP-BINDING PROTEIN TAGH"/>
    <property type="match status" value="1"/>
</dbReference>
<dbReference type="Gene3D" id="2.70.50.60">
    <property type="entry name" value="abc- transporter (atp binding component) like domain"/>
    <property type="match status" value="1"/>
</dbReference>
<dbReference type="Proteomes" id="UP000660021">
    <property type="component" value="Unassembled WGS sequence"/>
</dbReference>
<keyword evidence="2" id="KW-0813">Transport</keyword>
<dbReference type="CDD" id="cd03220">
    <property type="entry name" value="ABC_KpsT_Wzt"/>
    <property type="match status" value="1"/>
</dbReference>
<dbReference type="SMART" id="SM00382">
    <property type="entry name" value="AAA"/>
    <property type="match status" value="1"/>
</dbReference>
<keyword evidence="4 6" id="KW-0067">ATP-binding</keyword>
<dbReference type="PANTHER" id="PTHR46743">
    <property type="entry name" value="TEICHOIC ACIDS EXPORT ATP-BINDING PROTEIN TAGH"/>
    <property type="match status" value="1"/>
</dbReference>
<keyword evidence="7" id="KW-1185">Reference proteome</keyword>
<keyword evidence="3" id="KW-0547">Nucleotide-binding</keyword>
<sequence>MEEMTCMIQCENITKKYALYSRKVDRLLEAMRPGGRSYHKDFYALQGVTFSMHKGECVGIVGKNGSGKSTLLKILTGVLTPTEGSVHVQGRVSALLELGAGFNPEYTGYENIYLNGSIMGYSREEMQRKLPEIIEFADIGDFINQPVKIYSSGMFVRLAFAVAISVDPEILIIDEALAVGDVFFQLKCYKKIEDFKKQGKTILFVSHDQSSIIKYCDRAILLDKGRMVCDGAPKEVIDEYKQILAVEKQQNQPHPEEAMPEEERESVCWKTQYALNEKILEYGDRQAEITDFGIFDESGNLATIYNRNSVYTIKMKVLFHAEIQNPIYAITFKDMSGLEVAGTNTMQENVDTGTVKPGQTVTVSFRQKFPFQNYPLFLSLGCTKFDGQGELRVLHRLYDVLCIQTLGAKITNGFFDIDSKVRIAQQ</sequence>
<evidence type="ECO:0000259" key="5">
    <source>
        <dbReference type="PROSITE" id="PS50893"/>
    </source>
</evidence>
<protein>
    <submittedName>
        <fullName evidence="6">ABC transporter ATP-binding protein</fullName>
    </submittedName>
</protein>
<evidence type="ECO:0000256" key="3">
    <source>
        <dbReference type="ARBA" id="ARBA00022741"/>
    </source>
</evidence>
<evidence type="ECO:0000256" key="2">
    <source>
        <dbReference type="ARBA" id="ARBA00022448"/>
    </source>
</evidence>
<comment type="similarity">
    <text evidence="1">Belongs to the ABC transporter superfamily.</text>
</comment>
<dbReference type="PROSITE" id="PS50893">
    <property type="entry name" value="ABC_TRANSPORTER_2"/>
    <property type="match status" value="1"/>
</dbReference>
<dbReference type="InterPro" id="IPR015860">
    <property type="entry name" value="ABC_transpr_TagH-like"/>
</dbReference>
<dbReference type="CDD" id="cd10147">
    <property type="entry name" value="Wzt_C-like"/>
    <property type="match status" value="1"/>
</dbReference>
<dbReference type="SUPFAM" id="SSF52540">
    <property type="entry name" value="P-loop containing nucleoside triphosphate hydrolases"/>
    <property type="match status" value="1"/>
</dbReference>
<dbReference type="EMBL" id="JACOPR010000002">
    <property type="protein sequence ID" value="MBC5729742.1"/>
    <property type="molecule type" value="Genomic_DNA"/>
</dbReference>
<evidence type="ECO:0000313" key="7">
    <source>
        <dbReference type="Proteomes" id="UP000660021"/>
    </source>
</evidence>
<feature type="domain" description="ABC transporter" evidence="5">
    <location>
        <begin position="8"/>
        <end position="249"/>
    </location>
</feature>
<dbReference type="Pfam" id="PF00005">
    <property type="entry name" value="ABC_tran"/>
    <property type="match status" value="1"/>
</dbReference>
<dbReference type="Pfam" id="PF14524">
    <property type="entry name" value="Wzt_C"/>
    <property type="match status" value="1"/>
</dbReference>
<evidence type="ECO:0000256" key="1">
    <source>
        <dbReference type="ARBA" id="ARBA00005417"/>
    </source>
</evidence>